<protein>
    <recommendedName>
        <fullName evidence="1">Calcineurin-like phosphoesterase domain-containing protein</fullName>
    </recommendedName>
</protein>
<dbReference type="SUPFAM" id="SSF56300">
    <property type="entry name" value="Metallo-dependent phosphatases"/>
    <property type="match status" value="1"/>
</dbReference>
<dbReference type="InterPro" id="IPR004843">
    <property type="entry name" value="Calcineurin-like_PHP"/>
</dbReference>
<dbReference type="GO" id="GO:0005737">
    <property type="term" value="C:cytoplasm"/>
    <property type="evidence" value="ECO:0007669"/>
    <property type="project" value="TreeGrafter"/>
</dbReference>
<dbReference type="PANTHER" id="PTHR42850">
    <property type="entry name" value="METALLOPHOSPHOESTERASE"/>
    <property type="match status" value="1"/>
</dbReference>
<gene>
    <name evidence="2" type="ORF">B4U79_01358</name>
</gene>
<organism evidence="2 3">
    <name type="scientific">Dinothrombium tinctorium</name>
    <dbReference type="NCBI Taxonomy" id="1965070"/>
    <lineage>
        <taxon>Eukaryota</taxon>
        <taxon>Metazoa</taxon>
        <taxon>Ecdysozoa</taxon>
        <taxon>Arthropoda</taxon>
        <taxon>Chelicerata</taxon>
        <taxon>Arachnida</taxon>
        <taxon>Acari</taxon>
        <taxon>Acariformes</taxon>
        <taxon>Trombidiformes</taxon>
        <taxon>Prostigmata</taxon>
        <taxon>Anystina</taxon>
        <taxon>Parasitengona</taxon>
        <taxon>Trombidioidea</taxon>
        <taxon>Trombidiidae</taxon>
        <taxon>Dinothrombium</taxon>
    </lineage>
</organism>
<keyword evidence="3" id="KW-1185">Reference proteome</keyword>
<dbReference type="GO" id="GO:0000298">
    <property type="term" value="F:endopolyphosphatase activity"/>
    <property type="evidence" value="ECO:0007669"/>
    <property type="project" value="TreeGrafter"/>
</dbReference>
<evidence type="ECO:0000259" key="1">
    <source>
        <dbReference type="Pfam" id="PF00149"/>
    </source>
</evidence>
<dbReference type="InterPro" id="IPR029052">
    <property type="entry name" value="Metallo-depent_PP-like"/>
</dbReference>
<proteinExistence type="predicted"/>
<reference evidence="2 3" key="1">
    <citation type="journal article" date="2018" name="Gigascience">
        <title>Genomes of trombidid mites reveal novel predicted allergens and laterally-transferred genes associated with secondary metabolism.</title>
        <authorList>
            <person name="Dong X."/>
            <person name="Chaisiri K."/>
            <person name="Xia D."/>
            <person name="Armstrong S.D."/>
            <person name="Fang Y."/>
            <person name="Donnelly M.J."/>
            <person name="Kadowaki T."/>
            <person name="McGarry J.W."/>
            <person name="Darby A.C."/>
            <person name="Makepeace B.L."/>
        </authorList>
    </citation>
    <scope>NUCLEOTIDE SEQUENCE [LARGE SCALE GENOMIC DNA]</scope>
    <source>
        <strain evidence="2">UoL-WK</strain>
    </source>
</reference>
<dbReference type="PANTHER" id="PTHR42850:SF4">
    <property type="entry name" value="ZINC-DEPENDENT ENDOPOLYPHOSPHATASE"/>
    <property type="match status" value="1"/>
</dbReference>
<accession>A0A3S3PBZ8</accession>
<sequence>MVMILEHLLLWFRQAFVKESETLIKHPFGIPLPPELHKTLDDSFVNKFEEVLIIGDIHGCFDEMKECIDAVHLYNRNILKLFVGDLVNKGPKSKAVIEYLMGEGKDSCLSVRGNHDEVVIREYMKYEIDPSSLAEKNEWMKELTKQQINYLISLPYTITIPSLNLIVVHAGLVPGLDLSLMKLTDFVTMRNIIFTDYFEEEGIKATKSHKEGEPWAKHWRGPSHVYFGHDAKRKLQLYPFATGLDTGCVYGNTLTAVFAKGPRKGSFINIKAKKVYQDAKAKENN</sequence>
<dbReference type="Pfam" id="PF00149">
    <property type="entry name" value="Metallophos"/>
    <property type="match status" value="1"/>
</dbReference>
<dbReference type="EMBL" id="NCKU01000223">
    <property type="protein sequence ID" value="RWS16473.1"/>
    <property type="molecule type" value="Genomic_DNA"/>
</dbReference>
<dbReference type="GO" id="GO:0006798">
    <property type="term" value="P:polyphosphate catabolic process"/>
    <property type="evidence" value="ECO:0007669"/>
    <property type="project" value="TreeGrafter"/>
</dbReference>
<evidence type="ECO:0000313" key="3">
    <source>
        <dbReference type="Proteomes" id="UP000285301"/>
    </source>
</evidence>
<evidence type="ECO:0000313" key="2">
    <source>
        <dbReference type="EMBL" id="RWS16473.1"/>
    </source>
</evidence>
<feature type="domain" description="Calcineurin-like phosphoesterase" evidence="1">
    <location>
        <begin position="51"/>
        <end position="235"/>
    </location>
</feature>
<dbReference type="OrthoDB" id="10267127at2759"/>
<dbReference type="Gene3D" id="3.60.21.10">
    <property type="match status" value="1"/>
</dbReference>
<dbReference type="Proteomes" id="UP000285301">
    <property type="component" value="Unassembled WGS sequence"/>
</dbReference>
<dbReference type="GO" id="GO:0016791">
    <property type="term" value="F:phosphatase activity"/>
    <property type="evidence" value="ECO:0007669"/>
    <property type="project" value="TreeGrafter"/>
</dbReference>
<dbReference type="AlphaFoldDB" id="A0A3S3PBZ8"/>
<dbReference type="InterPro" id="IPR050126">
    <property type="entry name" value="Ap4A_hydrolase"/>
</dbReference>
<name>A0A3S3PBZ8_9ACAR</name>
<dbReference type="CDD" id="cd00144">
    <property type="entry name" value="MPP_PPP_family"/>
    <property type="match status" value="1"/>
</dbReference>
<comment type="caution">
    <text evidence="2">The sequence shown here is derived from an EMBL/GenBank/DDBJ whole genome shotgun (WGS) entry which is preliminary data.</text>
</comment>
<dbReference type="STRING" id="1965070.A0A3S3PBZ8"/>